<organism evidence="2 3">
    <name type="scientific">Adineta steineri</name>
    <dbReference type="NCBI Taxonomy" id="433720"/>
    <lineage>
        <taxon>Eukaryota</taxon>
        <taxon>Metazoa</taxon>
        <taxon>Spiralia</taxon>
        <taxon>Gnathifera</taxon>
        <taxon>Rotifera</taxon>
        <taxon>Eurotatoria</taxon>
        <taxon>Bdelloidea</taxon>
        <taxon>Adinetida</taxon>
        <taxon>Adinetidae</taxon>
        <taxon>Adineta</taxon>
    </lineage>
</organism>
<dbReference type="SUPFAM" id="SSF81383">
    <property type="entry name" value="F-box domain"/>
    <property type="match status" value="1"/>
</dbReference>
<evidence type="ECO:0000313" key="2">
    <source>
        <dbReference type="EMBL" id="CAF4194336.1"/>
    </source>
</evidence>
<sequence length="35" mass="4332">MNNPLSRLECLPNEILMYIFQYFDARDLFRAFYNL</sequence>
<name>A0A820B250_9BILA</name>
<dbReference type="InterPro" id="IPR001810">
    <property type="entry name" value="F-box_dom"/>
</dbReference>
<dbReference type="PROSITE" id="PS50181">
    <property type="entry name" value="FBOX"/>
    <property type="match status" value="1"/>
</dbReference>
<dbReference type="Gene3D" id="1.20.1280.50">
    <property type="match status" value="1"/>
</dbReference>
<dbReference type="Proteomes" id="UP000663844">
    <property type="component" value="Unassembled WGS sequence"/>
</dbReference>
<evidence type="ECO:0000313" key="3">
    <source>
        <dbReference type="Proteomes" id="UP000663844"/>
    </source>
</evidence>
<dbReference type="EMBL" id="CAJOAZ010008954">
    <property type="protein sequence ID" value="CAF4194336.1"/>
    <property type="molecule type" value="Genomic_DNA"/>
</dbReference>
<protein>
    <recommendedName>
        <fullName evidence="1">F-box domain-containing protein</fullName>
    </recommendedName>
</protein>
<feature type="non-terminal residue" evidence="2">
    <location>
        <position position="35"/>
    </location>
</feature>
<dbReference type="CDD" id="cd09917">
    <property type="entry name" value="F-box_SF"/>
    <property type="match status" value="1"/>
</dbReference>
<dbReference type="Pfam" id="PF12937">
    <property type="entry name" value="F-box-like"/>
    <property type="match status" value="1"/>
</dbReference>
<proteinExistence type="predicted"/>
<comment type="caution">
    <text evidence="2">The sequence shown here is derived from an EMBL/GenBank/DDBJ whole genome shotgun (WGS) entry which is preliminary data.</text>
</comment>
<dbReference type="InterPro" id="IPR036047">
    <property type="entry name" value="F-box-like_dom_sf"/>
</dbReference>
<dbReference type="AlphaFoldDB" id="A0A820B250"/>
<gene>
    <name evidence="2" type="ORF">OXD698_LOCUS40469</name>
</gene>
<accession>A0A820B250</accession>
<evidence type="ECO:0000259" key="1">
    <source>
        <dbReference type="PROSITE" id="PS50181"/>
    </source>
</evidence>
<reference evidence="2" key="1">
    <citation type="submission" date="2021-02" db="EMBL/GenBank/DDBJ databases">
        <authorList>
            <person name="Nowell W R."/>
        </authorList>
    </citation>
    <scope>NUCLEOTIDE SEQUENCE</scope>
</reference>
<feature type="domain" description="F-box" evidence="1">
    <location>
        <begin position="5"/>
        <end position="35"/>
    </location>
</feature>